<gene>
    <name evidence="1" type="ORF">BC793_12841</name>
</gene>
<dbReference type="Gene3D" id="1.25.40.290">
    <property type="entry name" value="ARM repeat domains"/>
    <property type="match status" value="1"/>
</dbReference>
<dbReference type="InterPro" id="IPR016024">
    <property type="entry name" value="ARM-type_fold"/>
</dbReference>
<name>A0A316ENI2_9ACTN</name>
<evidence type="ECO:0000313" key="1">
    <source>
        <dbReference type="EMBL" id="PWK33251.1"/>
    </source>
</evidence>
<accession>A0A316ENI2</accession>
<dbReference type="OrthoDB" id="9797162at2"/>
<protein>
    <submittedName>
        <fullName evidence="1">3-methyladenine DNA glycosylase AlkC</fullName>
    </submittedName>
</protein>
<keyword evidence="2" id="KW-1185">Reference proteome</keyword>
<dbReference type="RefSeq" id="WP_109601697.1">
    <property type="nucleotide sequence ID" value="NZ_BONA01000083.1"/>
</dbReference>
<dbReference type="Proteomes" id="UP000245697">
    <property type="component" value="Unassembled WGS sequence"/>
</dbReference>
<proteinExistence type="predicted"/>
<sequence>MPSADELIGLPAVDDLISAIRTAAPGADLASLRAARSRIAPLALRERADLLRDALLTDLPGDYAALDRTVRHARDHAPQFTGWLIWPVTGAVATRAVQDGGTAAFDGAMALLADLTGRLTAEFAIRTLLRHDLDRALGIITGWTASADTDVRRLASEGTRPYLPWSTRVPGILARPGVTVPILDALYRDESEYVRRSVANHLNDLSRDHPGLVVDTARRWLADPGPDTGRLVRHGLRTLIKRGDPAALGLLGFTPATVEVDGPHLDRTTVPAGGSVRFTAAIRNTGSDQARLTIDYIVHHRKANGGQTGKTFKLTTRVLAPGEQITVVREHSFRPITTRRYHPGMHAISLQINGTESARADFELDGA</sequence>
<dbReference type="EMBL" id="QGGR01000028">
    <property type="protein sequence ID" value="PWK33251.1"/>
    <property type="molecule type" value="Genomic_DNA"/>
</dbReference>
<dbReference type="SUPFAM" id="SSF48371">
    <property type="entry name" value="ARM repeat"/>
    <property type="match status" value="1"/>
</dbReference>
<organism evidence="1 2">
    <name type="scientific">Actinoplanes xinjiangensis</name>
    <dbReference type="NCBI Taxonomy" id="512350"/>
    <lineage>
        <taxon>Bacteria</taxon>
        <taxon>Bacillati</taxon>
        <taxon>Actinomycetota</taxon>
        <taxon>Actinomycetes</taxon>
        <taxon>Micromonosporales</taxon>
        <taxon>Micromonosporaceae</taxon>
        <taxon>Actinoplanes</taxon>
    </lineage>
</organism>
<dbReference type="AlphaFoldDB" id="A0A316ENI2"/>
<reference evidence="1 2" key="1">
    <citation type="submission" date="2018-05" db="EMBL/GenBank/DDBJ databases">
        <title>Genomic Encyclopedia of Archaeal and Bacterial Type Strains, Phase II (KMG-II): from individual species to whole genera.</title>
        <authorList>
            <person name="Goeker M."/>
        </authorList>
    </citation>
    <scope>NUCLEOTIDE SEQUENCE [LARGE SCALE GENOMIC DNA]</scope>
    <source>
        <strain evidence="1 2">DSM 45184</strain>
    </source>
</reference>
<comment type="caution">
    <text evidence="1">The sequence shown here is derived from an EMBL/GenBank/DDBJ whole genome shotgun (WGS) entry which is preliminary data.</text>
</comment>
<evidence type="ECO:0000313" key="2">
    <source>
        <dbReference type="Proteomes" id="UP000245697"/>
    </source>
</evidence>